<keyword evidence="2" id="KW-0378">Hydrolase</keyword>
<dbReference type="SMART" id="SM00642">
    <property type="entry name" value="Aamy"/>
    <property type="match status" value="1"/>
</dbReference>
<name>A0A9D1GI18_9FIRM</name>
<evidence type="ECO:0000313" key="6">
    <source>
        <dbReference type="Proteomes" id="UP000886860"/>
    </source>
</evidence>
<dbReference type="SUPFAM" id="SSF51445">
    <property type="entry name" value="(Trans)glycosidases"/>
    <property type="match status" value="1"/>
</dbReference>
<evidence type="ECO:0000313" key="5">
    <source>
        <dbReference type="EMBL" id="HIT40634.1"/>
    </source>
</evidence>
<dbReference type="AlphaFoldDB" id="A0A9D1GI18"/>
<dbReference type="InterPro" id="IPR017853">
    <property type="entry name" value="GH"/>
</dbReference>
<dbReference type="CDD" id="cd11338">
    <property type="entry name" value="AmyAc_CMD"/>
    <property type="match status" value="1"/>
</dbReference>
<gene>
    <name evidence="5" type="ORF">IAB60_00790</name>
</gene>
<dbReference type="Proteomes" id="UP000886860">
    <property type="component" value="Unassembled WGS sequence"/>
</dbReference>
<reference evidence="5" key="1">
    <citation type="submission" date="2020-10" db="EMBL/GenBank/DDBJ databases">
        <authorList>
            <person name="Gilroy R."/>
        </authorList>
    </citation>
    <scope>NUCLEOTIDE SEQUENCE</scope>
    <source>
        <strain evidence="5">CHK123-3438</strain>
    </source>
</reference>
<dbReference type="InterPro" id="IPR004185">
    <property type="entry name" value="Glyco_hydro_13_lg-like_dom"/>
</dbReference>
<dbReference type="GO" id="GO:0005975">
    <property type="term" value="P:carbohydrate metabolic process"/>
    <property type="evidence" value="ECO:0007669"/>
    <property type="project" value="InterPro"/>
</dbReference>
<accession>A0A9D1GI18</accession>
<keyword evidence="3" id="KW-0326">Glycosidase</keyword>
<feature type="domain" description="Glycosyl hydrolase family 13 catalytic" evidence="4">
    <location>
        <begin position="131"/>
        <end position="539"/>
    </location>
</feature>
<dbReference type="PANTHER" id="PTHR10357:SF210">
    <property type="entry name" value="MALTODEXTRIN GLUCOSIDASE"/>
    <property type="match status" value="1"/>
</dbReference>
<dbReference type="CDD" id="cd02857">
    <property type="entry name" value="E_set_CDase_PDE_N"/>
    <property type="match status" value="1"/>
</dbReference>
<dbReference type="GO" id="GO:0004553">
    <property type="term" value="F:hydrolase activity, hydrolyzing O-glycosyl compounds"/>
    <property type="evidence" value="ECO:0007669"/>
    <property type="project" value="InterPro"/>
</dbReference>
<evidence type="ECO:0000259" key="4">
    <source>
        <dbReference type="SMART" id="SM00642"/>
    </source>
</evidence>
<reference evidence="5" key="2">
    <citation type="journal article" date="2021" name="PeerJ">
        <title>Extensive microbial diversity within the chicken gut microbiome revealed by metagenomics and culture.</title>
        <authorList>
            <person name="Gilroy R."/>
            <person name="Ravi A."/>
            <person name="Getino M."/>
            <person name="Pursley I."/>
            <person name="Horton D.L."/>
            <person name="Alikhan N.F."/>
            <person name="Baker D."/>
            <person name="Gharbi K."/>
            <person name="Hall N."/>
            <person name="Watson M."/>
            <person name="Adriaenssens E.M."/>
            <person name="Foster-Nyarko E."/>
            <person name="Jarju S."/>
            <person name="Secka A."/>
            <person name="Antonio M."/>
            <person name="Oren A."/>
            <person name="Chaudhuri R.R."/>
            <person name="La Ragione R."/>
            <person name="Hildebrand F."/>
            <person name="Pallen M.J."/>
        </authorList>
    </citation>
    <scope>NUCLEOTIDE SEQUENCE</scope>
    <source>
        <strain evidence="5">CHK123-3438</strain>
    </source>
</reference>
<dbReference type="Gene3D" id="3.20.20.80">
    <property type="entry name" value="Glycosidases"/>
    <property type="match status" value="1"/>
</dbReference>
<dbReference type="Gene3D" id="2.60.40.10">
    <property type="entry name" value="Immunoglobulins"/>
    <property type="match status" value="1"/>
</dbReference>
<organism evidence="5 6">
    <name type="scientific">Candidatus Caccovicinus merdipullorum</name>
    <dbReference type="NCBI Taxonomy" id="2840724"/>
    <lineage>
        <taxon>Bacteria</taxon>
        <taxon>Bacillati</taxon>
        <taxon>Bacillota</taxon>
        <taxon>Clostridia</taxon>
        <taxon>Eubacteriales</taxon>
        <taxon>Candidatus Caccovicinus</taxon>
    </lineage>
</organism>
<comment type="similarity">
    <text evidence="1">Belongs to the glycosyl hydrolase 13 family.</text>
</comment>
<dbReference type="InterPro" id="IPR006047">
    <property type="entry name" value="GH13_cat_dom"/>
</dbReference>
<evidence type="ECO:0000256" key="2">
    <source>
        <dbReference type="ARBA" id="ARBA00022801"/>
    </source>
</evidence>
<evidence type="ECO:0000256" key="1">
    <source>
        <dbReference type="ARBA" id="ARBA00008061"/>
    </source>
</evidence>
<proteinExistence type="inferred from homology"/>
<dbReference type="EMBL" id="DVKS01000015">
    <property type="protein sequence ID" value="HIT40634.1"/>
    <property type="molecule type" value="Genomic_DNA"/>
</dbReference>
<dbReference type="InterPro" id="IPR014756">
    <property type="entry name" value="Ig_E-set"/>
</dbReference>
<dbReference type="SUPFAM" id="SSF81296">
    <property type="entry name" value="E set domains"/>
    <property type="match status" value="1"/>
</dbReference>
<comment type="caution">
    <text evidence="5">The sequence shown here is derived from an EMBL/GenBank/DDBJ whole genome shotgun (WGS) entry which is preliminary data.</text>
</comment>
<sequence>MKDWMKSVFTDGSRYFVSNPLPKKGETITLWLRICEWSPVRQILLRTKQNGEEAMLPMEWGYSRNGLAYFKTSATLWEDRFSYHFYLECEDWTYYYDQRGISDTPPDETADFVILTDYQQPEWVKEAVFYQIFPDRFCNGNTANDVSDSEYSFEGYPSVRVKDWDQIPSGYWDSHCLDFYGGDLDGIIRKIPYLKKMGVNALYLNPIFWGATVHKYDCIDYFQVDPHLGGNRALVRLSQALHANAMRLILDISINHTGTAHKWFNKDAQFFPEGQGAFQDPDGPEREYYFFDENGKYLSWHQVESLPVLNYTSKKLRGIIYQNEDSVIKTWLKAPYEIDGWRFDVANEVGRFNLLQLQHEIWPQIRESIKKENPQAYILGEDWLGSSEFVQGNEWDSAMNYAGCARPIREFAGERDLLDARHQCRKHSAHPQDAAYFAGRINAFLNKLPTVICQNQFNLLDSHDTSRLHNNPEISLGAWKNAVLLQFALPGCVSIYYGDEAGIGGRTQDVEGCRYPMPWNSDFQNRERYQHYVRLIQIRKESPAFTEGSFQILYAFGLQFACVRFTDSERFLFVCSMEKAERTIEIYLQGLGDWKISESRDLLGQTFVHEDLGGWIKLDMPPESGYLIRLDEPS</sequence>
<dbReference type="InterPro" id="IPR013783">
    <property type="entry name" value="Ig-like_fold"/>
</dbReference>
<evidence type="ECO:0000256" key="3">
    <source>
        <dbReference type="ARBA" id="ARBA00023295"/>
    </source>
</evidence>
<dbReference type="PANTHER" id="PTHR10357">
    <property type="entry name" value="ALPHA-AMYLASE FAMILY MEMBER"/>
    <property type="match status" value="1"/>
</dbReference>
<dbReference type="Pfam" id="PF00128">
    <property type="entry name" value="Alpha-amylase"/>
    <property type="match status" value="1"/>
</dbReference>
<protein>
    <submittedName>
        <fullName evidence="5">Alpha-glycosidase</fullName>
    </submittedName>
</protein>